<keyword evidence="1" id="KW-1133">Transmembrane helix</keyword>
<evidence type="ECO:0008006" key="4">
    <source>
        <dbReference type="Google" id="ProtNLM"/>
    </source>
</evidence>
<organism evidence="2 3">
    <name type="scientific">Candidatus Woesebacteria bacterium GW2011_GWB1_39_10b</name>
    <dbReference type="NCBI Taxonomy" id="1618573"/>
    <lineage>
        <taxon>Bacteria</taxon>
        <taxon>Candidatus Woeseibacteriota</taxon>
    </lineage>
</organism>
<dbReference type="Proteomes" id="UP000034932">
    <property type="component" value="Unassembled WGS sequence"/>
</dbReference>
<evidence type="ECO:0000256" key="1">
    <source>
        <dbReference type="SAM" id="Phobius"/>
    </source>
</evidence>
<proteinExistence type="predicted"/>
<reference evidence="2 3" key="1">
    <citation type="journal article" date="2015" name="Nature">
        <title>rRNA introns, odd ribosomes, and small enigmatic genomes across a large radiation of phyla.</title>
        <authorList>
            <person name="Brown C.T."/>
            <person name="Hug L.A."/>
            <person name="Thomas B.C."/>
            <person name="Sharon I."/>
            <person name="Castelle C.J."/>
            <person name="Singh A."/>
            <person name="Wilkins M.J."/>
            <person name="Williams K.H."/>
            <person name="Banfield J.F."/>
        </authorList>
    </citation>
    <scope>NUCLEOTIDE SEQUENCE [LARGE SCALE GENOMIC DNA]</scope>
</reference>
<sequence>MSYDVISAKLTGNPDVSGWAQVYEFSPESEEKYKLRGKIFAVISTVSKDSGLDTVLAGREVLSRLHEEYFGEGGGSSFSRLKISVEKVISEFSSWEDIQIACGVLIDNIFYLAAGGGARIAVLRQGTLSTILKSQTGEVQVASGIPKESDFFILGTSQFFSKSPEGVLKGAIQGKDPKEAAEALAPIIHSGELTGGIGASFLKLIHLKPKLDQSVTVPEPETKRIFSGEVKSSSGLFEKLKEKAVYVRNVGGENALSPRRKVLASVGGILLVALIVSIFFGIREKRNRDLREEFEKNYLQATHELDEAESLYSLNPDRARDLFYQARQKVLGLSKEGFKEEDVTELKKKIEEGERVILAEYDQEPSTFVNLGLLSQGFDGEDLVFSNGKIFVFDKEGKRIIRVEADSKRAEVVAGANLIDKAEAIAVYSDRIFTVTPEGVFEIFEGNKKVIEVDWSGEVLAYSYAGNFYILEKSASLIWRYTSHEDGFSARRSWLTEGAVVDLTDASQIVINGSIWVLKDDGKILKLTSGNLQTFNLENVSPEIDKARAVFASEETESFYILDSTNGRVVVVDKEGEYKAQYLSDQIKDAKSIVVSEKEKKLILLTGDKLLSIELEHF</sequence>
<dbReference type="STRING" id="1618573.UT19_C0009G0035"/>
<evidence type="ECO:0000313" key="3">
    <source>
        <dbReference type="Proteomes" id="UP000034932"/>
    </source>
</evidence>
<name>A0A0G0PWE3_9BACT</name>
<gene>
    <name evidence="2" type="ORF">UT19_C0009G0035</name>
</gene>
<dbReference type="SUPFAM" id="SSF101898">
    <property type="entry name" value="NHL repeat"/>
    <property type="match status" value="1"/>
</dbReference>
<dbReference type="Gene3D" id="2.120.10.30">
    <property type="entry name" value="TolB, C-terminal domain"/>
    <property type="match status" value="1"/>
</dbReference>
<dbReference type="InterPro" id="IPR011042">
    <property type="entry name" value="6-blade_b-propeller_TolB-like"/>
</dbReference>
<evidence type="ECO:0000313" key="2">
    <source>
        <dbReference type="EMBL" id="KKQ93626.1"/>
    </source>
</evidence>
<keyword evidence="1" id="KW-0812">Transmembrane</keyword>
<keyword evidence="1" id="KW-0472">Membrane</keyword>
<dbReference type="AlphaFoldDB" id="A0A0G0PWE3"/>
<dbReference type="EMBL" id="LBVW01000009">
    <property type="protein sequence ID" value="KKQ93626.1"/>
    <property type="molecule type" value="Genomic_DNA"/>
</dbReference>
<feature type="transmembrane region" description="Helical" evidence="1">
    <location>
        <begin position="262"/>
        <end position="282"/>
    </location>
</feature>
<comment type="caution">
    <text evidence="2">The sequence shown here is derived from an EMBL/GenBank/DDBJ whole genome shotgun (WGS) entry which is preliminary data.</text>
</comment>
<accession>A0A0G0PWE3</accession>
<protein>
    <recommendedName>
        <fullName evidence="4">PPM-type phosphatase domain-containing protein</fullName>
    </recommendedName>
</protein>